<accession>A0A4R6WVK0</accession>
<feature type="transmembrane region" description="Helical" evidence="7">
    <location>
        <begin position="44"/>
        <end position="63"/>
    </location>
</feature>
<evidence type="ECO:0000256" key="2">
    <source>
        <dbReference type="ARBA" id="ARBA00008034"/>
    </source>
</evidence>
<dbReference type="RefSeq" id="WP_133613107.1">
    <property type="nucleotide sequence ID" value="NZ_SNYW01000007.1"/>
</dbReference>
<evidence type="ECO:0000256" key="3">
    <source>
        <dbReference type="ARBA" id="ARBA00022692"/>
    </source>
</evidence>
<dbReference type="OrthoDB" id="9804300at2"/>
<feature type="transmembrane region" description="Helical" evidence="7">
    <location>
        <begin position="171"/>
        <end position="192"/>
    </location>
</feature>
<dbReference type="Pfam" id="PF00950">
    <property type="entry name" value="ABC-3"/>
    <property type="match status" value="1"/>
</dbReference>
<feature type="transmembrane region" description="Helical" evidence="7">
    <location>
        <begin position="224"/>
        <end position="244"/>
    </location>
</feature>
<dbReference type="GO" id="GO:0010043">
    <property type="term" value="P:response to zinc ion"/>
    <property type="evidence" value="ECO:0007669"/>
    <property type="project" value="TreeGrafter"/>
</dbReference>
<dbReference type="InterPro" id="IPR037294">
    <property type="entry name" value="ABC_BtuC-like"/>
</dbReference>
<feature type="transmembrane region" description="Helical" evidence="7">
    <location>
        <begin position="101"/>
        <end position="118"/>
    </location>
</feature>
<comment type="caution">
    <text evidence="8">The sequence shown here is derived from an EMBL/GenBank/DDBJ whole genome shotgun (WGS) entry which is preliminary data.</text>
</comment>
<dbReference type="Proteomes" id="UP000295783">
    <property type="component" value="Unassembled WGS sequence"/>
</dbReference>
<dbReference type="PANTHER" id="PTHR30477:SF13">
    <property type="entry name" value="IRON TRANSPORT SYSTEM MEMBRANE PROTEIN HI_0360-RELATED"/>
    <property type="match status" value="1"/>
</dbReference>
<keyword evidence="5 7" id="KW-0472">Membrane</keyword>
<feature type="transmembrane region" description="Helical" evidence="7">
    <location>
        <begin position="20"/>
        <end position="37"/>
    </location>
</feature>
<protein>
    <submittedName>
        <fullName evidence="8">Zinc/manganese transport system permease protein</fullName>
    </submittedName>
</protein>
<evidence type="ECO:0000313" key="8">
    <source>
        <dbReference type="EMBL" id="TDQ83346.1"/>
    </source>
</evidence>
<dbReference type="GO" id="GO:0055085">
    <property type="term" value="P:transmembrane transport"/>
    <property type="evidence" value="ECO:0007669"/>
    <property type="project" value="InterPro"/>
</dbReference>
<evidence type="ECO:0000256" key="4">
    <source>
        <dbReference type="ARBA" id="ARBA00022989"/>
    </source>
</evidence>
<dbReference type="InterPro" id="IPR001626">
    <property type="entry name" value="ABC_TroCD"/>
</dbReference>
<dbReference type="SUPFAM" id="SSF81345">
    <property type="entry name" value="ABC transporter involved in vitamin B12 uptake, BtuC"/>
    <property type="match status" value="1"/>
</dbReference>
<dbReference type="GO" id="GO:0043190">
    <property type="term" value="C:ATP-binding cassette (ABC) transporter complex"/>
    <property type="evidence" value="ECO:0007669"/>
    <property type="project" value="InterPro"/>
</dbReference>
<dbReference type="PANTHER" id="PTHR30477">
    <property type="entry name" value="ABC-TRANSPORTER METAL-BINDING PROTEIN"/>
    <property type="match status" value="1"/>
</dbReference>
<evidence type="ECO:0000256" key="5">
    <source>
        <dbReference type="ARBA" id="ARBA00023136"/>
    </source>
</evidence>
<comment type="subcellular location">
    <subcellularLocation>
        <location evidence="6">Cell membrane</location>
        <topology evidence="6">Multi-pass membrane protein</topology>
    </subcellularLocation>
    <subcellularLocation>
        <location evidence="1">Membrane</location>
        <topology evidence="1">Multi-pass membrane protein</topology>
    </subcellularLocation>
</comment>
<organism evidence="8 9">
    <name type="scientific">Dongia mobilis</name>
    <dbReference type="NCBI Taxonomy" id="578943"/>
    <lineage>
        <taxon>Bacteria</taxon>
        <taxon>Pseudomonadati</taxon>
        <taxon>Pseudomonadota</taxon>
        <taxon>Alphaproteobacteria</taxon>
        <taxon>Rhodospirillales</taxon>
        <taxon>Dongiaceae</taxon>
        <taxon>Dongia</taxon>
    </lineage>
</organism>
<feature type="transmembrane region" description="Helical" evidence="7">
    <location>
        <begin position="138"/>
        <end position="159"/>
    </location>
</feature>
<keyword evidence="6" id="KW-0813">Transport</keyword>
<evidence type="ECO:0000313" key="9">
    <source>
        <dbReference type="Proteomes" id="UP000295783"/>
    </source>
</evidence>
<proteinExistence type="inferred from homology"/>
<keyword evidence="4 7" id="KW-1133">Transmembrane helix</keyword>
<feature type="transmembrane region" description="Helical" evidence="7">
    <location>
        <begin position="198"/>
        <end position="217"/>
    </location>
</feature>
<sequence>MLHDYLLAPFLDFAFMRRALVAVIAVAIIAGPLGVFLQLRRMSLMGDALAHAILPGVAIGFFLFGLDLWAMSLGGLVACLAVALLSGLVSRLTAIKEDTSLAALYLVSLALGVLIVSLKGSPRDLLHILFGSLLSISAHGLALVVATAILSLLVLAVIYRTLVVECFDPAFLRAVGGHGAAAHMAFLVLVAINLVAAIQALGTLMAVGLMILPAAAARFWARSVGAMVSLGSLLALAAGLGGLLGSYHFDLPPGPAIVLGAGMAYLLSVAFGPAGGLVRRLFPGRHLQH</sequence>
<evidence type="ECO:0000256" key="1">
    <source>
        <dbReference type="ARBA" id="ARBA00004141"/>
    </source>
</evidence>
<dbReference type="AlphaFoldDB" id="A0A4R6WVK0"/>
<evidence type="ECO:0000256" key="6">
    <source>
        <dbReference type="RuleBase" id="RU003943"/>
    </source>
</evidence>
<comment type="similarity">
    <text evidence="2 6">Belongs to the ABC-3 integral membrane protein family.</text>
</comment>
<dbReference type="EMBL" id="SNYW01000007">
    <property type="protein sequence ID" value="TDQ83346.1"/>
    <property type="molecule type" value="Genomic_DNA"/>
</dbReference>
<gene>
    <name evidence="8" type="ORF">A8950_1632</name>
</gene>
<evidence type="ECO:0000256" key="7">
    <source>
        <dbReference type="SAM" id="Phobius"/>
    </source>
</evidence>
<keyword evidence="3 6" id="KW-0812">Transmembrane</keyword>
<reference evidence="8 9" key="1">
    <citation type="submission" date="2019-03" db="EMBL/GenBank/DDBJ databases">
        <title>Genomic Encyclopedia of Type Strains, Phase III (KMG-III): the genomes of soil and plant-associated and newly described type strains.</title>
        <authorList>
            <person name="Whitman W."/>
        </authorList>
    </citation>
    <scope>NUCLEOTIDE SEQUENCE [LARGE SCALE GENOMIC DNA]</scope>
    <source>
        <strain evidence="8 9">CGMCC 1.7660</strain>
    </source>
</reference>
<name>A0A4R6WVK0_9PROT</name>
<keyword evidence="9" id="KW-1185">Reference proteome</keyword>
<feature type="transmembrane region" description="Helical" evidence="7">
    <location>
        <begin position="69"/>
        <end position="89"/>
    </location>
</feature>
<feature type="transmembrane region" description="Helical" evidence="7">
    <location>
        <begin position="256"/>
        <end position="278"/>
    </location>
</feature>
<dbReference type="Gene3D" id="1.10.3470.10">
    <property type="entry name" value="ABC transporter involved in vitamin B12 uptake, BtuC"/>
    <property type="match status" value="1"/>
</dbReference>